<dbReference type="EMBL" id="OV651819">
    <property type="protein sequence ID" value="CAH1113487.1"/>
    <property type="molecule type" value="Genomic_DNA"/>
</dbReference>
<reference evidence="2" key="1">
    <citation type="submission" date="2022-01" db="EMBL/GenBank/DDBJ databases">
        <authorList>
            <person name="King R."/>
        </authorList>
    </citation>
    <scope>NUCLEOTIDE SEQUENCE</scope>
</reference>
<proteinExistence type="predicted"/>
<dbReference type="AlphaFoldDB" id="A0A9P0DBR2"/>
<name>A0A9P0DBR2_9CUCU</name>
<dbReference type="GO" id="GO:0046983">
    <property type="term" value="F:protein dimerization activity"/>
    <property type="evidence" value="ECO:0007669"/>
    <property type="project" value="InterPro"/>
</dbReference>
<organism evidence="2 3">
    <name type="scientific">Psylliodes chrysocephalus</name>
    <dbReference type="NCBI Taxonomy" id="3402493"/>
    <lineage>
        <taxon>Eukaryota</taxon>
        <taxon>Metazoa</taxon>
        <taxon>Ecdysozoa</taxon>
        <taxon>Arthropoda</taxon>
        <taxon>Hexapoda</taxon>
        <taxon>Insecta</taxon>
        <taxon>Pterygota</taxon>
        <taxon>Neoptera</taxon>
        <taxon>Endopterygota</taxon>
        <taxon>Coleoptera</taxon>
        <taxon>Polyphaga</taxon>
        <taxon>Cucujiformia</taxon>
        <taxon>Chrysomeloidea</taxon>
        <taxon>Chrysomelidae</taxon>
        <taxon>Galerucinae</taxon>
        <taxon>Alticini</taxon>
        <taxon>Psylliodes</taxon>
    </lineage>
</organism>
<dbReference type="InterPro" id="IPR008906">
    <property type="entry name" value="HATC_C_dom"/>
</dbReference>
<dbReference type="InterPro" id="IPR012337">
    <property type="entry name" value="RNaseH-like_sf"/>
</dbReference>
<dbReference type="PANTHER" id="PTHR47611">
    <property type="entry name" value="HAT DIMERISATION DOMAIN, C-TERMINAL"/>
    <property type="match status" value="1"/>
</dbReference>
<evidence type="ECO:0000313" key="3">
    <source>
        <dbReference type="Proteomes" id="UP001153636"/>
    </source>
</evidence>
<sequence length="125" mass="14406">MGEPTTSTSDSELSVNLWALHERLVAQTAVDYDVHLSKMTRYLRSPLMPLNTNPLEWWKTQKNTYPKLSKAANVYLSTVATSVPADRLFFKAGQTITDRRNRISAKKLNKILFMQSIDKVYWQNI</sequence>
<dbReference type="Pfam" id="PF05699">
    <property type="entry name" value="Dimer_Tnp_hAT"/>
    <property type="match status" value="1"/>
</dbReference>
<accession>A0A9P0DBR2</accession>
<dbReference type="Proteomes" id="UP001153636">
    <property type="component" value="Chromosome 7"/>
</dbReference>
<evidence type="ECO:0000259" key="1">
    <source>
        <dbReference type="Pfam" id="PF05699"/>
    </source>
</evidence>
<evidence type="ECO:0000313" key="2">
    <source>
        <dbReference type="EMBL" id="CAH1113487.1"/>
    </source>
</evidence>
<feature type="domain" description="HAT C-terminal dimerisation" evidence="1">
    <location>
        <begin position="40"/>
        <end position="116"/>
    </location>
</feature>
<dbReference type="PANTHER" id="PTHR47611:SF3">
    <property type="entry name" value="HAT C-TERMINAL DIMERISATION DOMAIN-CONTAINING PROTEIN"/>
    <property type="match status" value="1"/>
</dbReference>
<protein>
    <recommendedName>
        <fullName evidence="1">HAT C-terminal dimerisation domain-containing protein</fullName>
    </recommendedName>
</protein>
<gene>
    <name evidence="2" type="ORF">PSYICH_LOCUS13285</name>
</gene>
<keyword evidence="3" id="KW-1185">Reference proteome</keyword>
<dbReference type="OrthoDB" id="6620210at2759"/>
<dbReference type="SUPFAM" id="SSF53098">
    <property type="entry name" value="Ribonuclease H-like"/>
    <property type="match status" value="1"/>
</dbReference>